<proteinExistence type="predicted"/>
<evidence type="ECO:0000256" key="2">
    <source>
        <dbReference type="ARBA" id="ARBA00023204"/>
    </source>
</evidence>
<dbReference type="GO" id="GO:0005737">
    <property type="term" value="C:cytoplasm"/>
    <property type="evidence" value="ECO:0007669"/>
    <property type="project" value="TreeGrafter"/>
</dbReference>
<dbReference type="AlphaFoldDB" id="A0A857KEP5"/>
<dbReference type="SUPFAM" id="SSF48150">
    <property type="entry name" value="DNA-glycosylase"/>
    <property type="match status" value="1"/>
</dbReference>
<organism evidence="3">
    <name type="scientific">Gordonia amarae</name>
    <dbReference type="NCBI Taxonomy" id="36821"/>
    <lineage>
        <taxon>Bacteria</taxon>
        <taxon>Bacillati</taxon>
        <taxon>Actinomycetota</taxon>
        <taxon>Actinomycetes</taxon>
        <taxon>Mycobacteriales</taxon>
        <taxon>Gordoniaceae</taxon>
        <taxon>Gordonia</taxon>
    </lineage>
</organism>
<dbReference type="GO" id="GO:0032993">
    <property type="term" value="C:protein-DNA complex"/>
    <property type="evidence" value="ECO:0007669"/>
    <property type="project" value="TreeGrafter"/>
</dbReference>
<dbReference type="GO" id="GO:0032131">
    <property type="term" value="F:alkylated DNA binding"/>
    <property type="evidence" value="ECO:0007669"/>
    <property type="project" value="TreeGrafter"/>
</dbReference>
<dbReference type="Gene3D" id="1.10.340.30">
    <property type="entry name" value="Hypothetical protein, domain 2"/>
    <property type="match status" value="1"/>
</dbReference>
<keyword evidence="2" id="KW-0234">DNA repair</keyword>
<protein>
    <submittedName>
        <fullName evidence="3">3-methyladenine DNA glycosylase</fullName>
    </submittedName>
</protein>
<dbReference type="InterPro" id="IPR051912">
    <property type="entry name" value="Alkylbase_DNA_Glycosylase/TA"/>
</dbReference>
<gene>
    <name evidence="3" type="ORF">GII30_02010</name>
</gene>
<name>A0A857KEP5_9ACTN</name>
<sequence>MTEATRLWVPPFPLEIRATVDCLHRGSGDPSMRYAPDGSIWRASHTPDGPGTLRLQATSDGVRGTGWGPGGSWLIDQFPELLGALDDPGELRTDDPVVHAMTRRATGFRICRTGRVWEALVPAILEQKVVGTEAFRAWRYLLRRFGEPAPGPVAGSMRVPPPPQVWARIPSWEWHRAGAEPVRMRTIRGATSMDTERHPGKLTVLRGVGQWTEAETRMRAVGDADAVPVGDFHIPKVVGQTLVGSPVDDDGMLELLEPFAGQRGRVVRLCMRYGSWPQRKGHRVAPRDYRSI</sequence>
<dbReference type="GO" id="GO:0043916">
    <property type="term" value="F:DNA-7-methylguanine glycosylase activity"/>
    <property type="evidence" value="ECO:0007669"/>
    <property type="project" value="TreeGrafter"/>
</dbReference>
<evidence type="ECO:0000313" key="3">
    <source>
        <dbReference type="EMBL" id="QHN38120.1"/>
    </source>
</evidence>
<dbReference type="PANTHER" id="PTHR43003">
    <property type="entry name" value="DNA-3-METHYLADENINE GLYCOSYLASE"/>
    <property type="match status" value="1"/>
</dbReference>
<dbReference type="InterPro" id="IPR011257">
    <property type="entry name" value="DNA_glycosylase"/>
</dbReference>
<dbReference type="GO" id="GO:0006285">
    <property type="term" value="P:base-excision repair, AP site formation"/>
    <property type="evidence" value="ECO:0007669"/>
    <property type="project" value="TreeGrafter"/>
</dbReference>
<dbReference type="RefSeq" id="WP_005185442.1">
    <property type="nucleotide sequence ID" value="NZ_CP045804.1"/>
</dbReference>
<dbReference type="EMBL" id="CP045810">
    <property type="protein sequence ID" value="QHN38120.1"/>
    <property type="molecule type" value="Genomic_DNA"/>
</dbReference>
<accession>A0A857KEP5</accession>
<dbReference type="GO" id="GO:0006307">
    <property type="term" value="P:DNA alkylation repair"/>
    <property type="evidence" value="ECO:0007669"/>
    <property type="project" value="TreeGrafter"/>
</dbReference>
<evidence type="ECO:0000256" key="1">
    <source>
        <dbReference type="ARBA" id="ARBA00022763"/>
    </source>
</evidence>
<reference evidence="3" key="1">
    <citation type="journal article" date="2021" name="Nat. Microbiol.">
        <title>Cocultivation of an ultrasmall environmental parasitic bacterium with lytic ability against bacteria associated with wastewater foams.</title>
        <authorList>
            <person name="Batinovic S."/>
            <person name="Rose J.J.A."/>
            <person name="Ratcliffe J."/>
            <person name="Seviour R.J."/>
            <person name="Petrovski S."/>
        </authorList>
    </citation>
    <scope>NUCLEOTIDE SEQUENCE</scope>
    <source>
        <strain evidence="3">CON44</strain>
    </source>
</reference>
<dbReference type="GO" id="GO:0008725">
    <property type="term" value="F:DNA-3-methyladenine glycosylase activity"/>
    <property type="evidence" value="ECO:0007669"/>
    <property type="project" value="TreeGrafter"/>
</dbReference>
<dbReference type="PANTHER" id="PTHR43003:SF6">
    <property type="entry name" value="DNA GLYCOSYLASE"/>
    <property type="match status" value="1"/>
</dbReference>
<keyword evidence="1" id="KW-0227">DNA damage</keyword>